<evidence type="ECO:0000256" key="1">
    <source>
        <dbReference type="SAM" id="MobiDB-lite"/>
    </source>
</evidence>
<sequence length="578" mass="62986">MYTATEITSQTGNSRIIHSTYIVPPSGRVDPNTHITHNSYTLPSGGFVSSIHIGGGSRSRTATGGGGGGGGGWPPPEPLPLYPPGGPRSPFPPPPRPPTRPHGPSHHSRPPPPAPPPVSPYPNASPTLQQWLDDTRGAGRGRDRAPSAQYTDSDIRRIDDLLDRTRRQQQQSRPSSAASGATYHSGYAMTLPSGSFGSHVSFREPDYAGPAHETARSEEFVDPRRGPRRSHSYGYPHHQHPHDAAGSRRPPHLHRPGFPATAPDAFRPDGLFPPPPPPQHPLAGLHSSRVPLMATRSAPEVHRRPTNHPIRSSGVQSDGVLRPHDPRQSSGYSARHASPRQEDPHFSHPSHPTSPDVRHNPNSRIYTDAHNNNIIIIDTQPAGDDRNEPPSSSDDDDDDDEESIHPRDSISNVSRTYGRRQRDLPTRHHEYQDYPPGRSYDYPHPPPAQPESPTTRQTAPPPHDPPASHHPHPPPSSIEQLCRDDELLAAMLQDMELRRTLSRRNPDRDHNNDDPHDDDCVNDDENERPYVDFGPEGGSSNDGHGGGGGGHGEGSARARGKGKGKGNGKKARYPDSAP</sequence>
<evidence type="ECO:0000313" key="3">
    <source>
        <dbReference type="RefSeq" id="XP_033464975.1"/>
    </source>
</evidence>
<feature type="region of interest" description="Disordered" evidence="1">
    <location>
        <begin position="51"/>
        <end position="578"/>
    </location>
</feature>
<name>A0A6J3MJK6_9PEZI</name>
<feature type="compositionally biased region" description="Basic and acidic residues" evidence="1">
    <location>
        <begin position="133"/>
        <end position="145"/>
    </location>
</feature>
<feature type="compositionally biased region" description="Pro residues" evidence="1">
    <location>
        <begin position="271"/>
        <end position="280"/>
    </location>
</feature>
<evidence type="ECO:0000313" key="2">
    <source>
        <dbReference type="Proteomes" id="UP000504637"/>
    </source>
</evidence>
<protein>
    <submittedName>
        <fullName evidence="3">Uncharacterized protein</fullName>
    </submittedName>
</protein>
<feature type="compositionally biased region" description="Pro residues" evidence="1">
    <location>
        <begin position="73"/>
        <end position="101"/>
    </location>
</feature>
<organism evidence="3">
    <name type="scientific">Dissoconium aciculare CBS 342.82</name>
    <dbReference type="NCBI Taxonomy" id="1314786"/>
    <lineage>
        <taxon>Eukaryota</taxon>
        <taxon>Fungi</taxon>
        <taxon>Dikarya</taxon>
        <taxon>Ascomycota</taxon>
        <taxon>Pezizomycotina</taxon>
        <taxon>Dothideomycetes</taxon>
        <taxon>Dothideomycetidae</taxon>
        <taxon>Mycosphaerellales</taxon>
        <taxon>Dissoconiaceae</taxon>
        <taxon>Dissoconium</taxon>
    </lineage>
</organism>
<feature type="compositionally biased region" description="Basic and acidic residues" evidence="1">
    <location>
        <begin position="213"/>
        <end position="225"/>
    </location>
</feature>
<feature type="compositionally biased region" description="Gly residues" evidence="1">
    <location>
        <begin position="53"/>
        <end position="72"/>
    </location>
</feature>
<reference evidence="3" key="3">
    <citation type="submission" date="2025-08" db="UniProtKB">
        <authorList>
            <consortium name="RefSeq"/>
        </authorList>
    </citation>
    <scope>IDENTIFICATION</scope>
    <source>
        <strain evidence="3">CBS 342.82</strain>
    </source>
</reference>
<feature type="compositionally biased region" description="Basic residues" evidence="1">
    <location>
        <begin position="558"/>
        <end position="571"/>
    </location>
</feature>
<feature type="compositionally biased region" description="Basic and acidic residues" evidence="1">
    <location>
        <begin position="153"/>
        <end position="166"/>
    </location>
</feature>
<gene>
    <name evidence="3" type="ORF">K489DRAFT_376097</name>
</gene>
<feature type="compositionally biased region" description="Acidic residues" evidence="1">
    <location>
        <begin position="393"/>
        <end position="402"/>
    </location>
</feature>
<keyword evidence="2" id="KW-1185">Reference proteome</keyword>
<proteinExistence type="predicted"/>
<feature type="compositionally biased region" description="Gly residues" evidence="1">
    <location>
        <begin position="543"/>
        <end position="553"/>
    </location>
</feature>
<feature type="compositionally biased region" description="Pro residues" evidence="1">
    <location>
        <begin position="110"/>
        <end position="120"/>
    </location>
</feature>
<feature type="compositionally biased region" description="Basic and acidic residues" evidence="1">
    <location>
        <begin position="420"/>
        <end position="432"/>
    </location>
</feature>
<feature type="compositionally biased region" description="Polar residues" evidence="1">
    <location>
        <begin position="360"/>
        <end position="374"/>
    </location>
</feature>
<feature type="compositionally biased region" description="Acidic residues" evidence="1">
    <location>
        <begin position="515"/>
        <end position="526"/>
    </location>
</feature>
<dbReference type="AlphaFoldDB" id="A0A6J3MJK6"/>
<dbReference type="GeneID" id="54361635"/>
<reference evidence="3" key="2">
    <citation type="submission" date="2020-04" db="EMBL/GenBank/DDBJ databases">
        <authorList>
            <consortium name="NCBI Genome Project"/>
        </authorList>
    </citation>
    <scope>NUCLEOTIDE SEQUENCE</scope>
    <source>
        <strain evidence="3">CBS 342.82</strain>
    </source>
</reference>
<feature type="compositionally biased region" description="Basic and acidic residues" evidence="1">
    <location>
        <begin position="495"/>
        <end position="514"/>
    </location>
</feature>
<dbReference type="Proteomes" id="UP000504637">
    <property type="component" value="Unplaced"/>
</dbReference>
<reference evidence="3" key="1">
    <citation type="submission" date="2020-01" db="EMBL/GenBank/DDBJ databases">
        <authorList>
            <consortium name="DOE Joint Genome Institute"/>
            <person name="Haridas S."/>
            <person name="Albert R."/>
            <person name="Binder M."/>
            <person name="Bloem J."/>
            <person name="Labutti K."/>
            <person name="Salamov A."/>
            <person name="Andreopoulos B."/>
            <person name="Baker S.E."/>
            <person name="Barry K."/>
            <person name="Bills G."/>
            <person name="Bluhm B.H."/>
            <person name="Cannon C."/>
            <person name="Castanera R."/>
            <person name="Culley D.E."/>
            <person name="Daum C."/>
            <person name="Ezra D."/>
            <person name="Gonzalez J.B."/>
            <person name="Henrissat B."/>
            <person name="Kuo A."/>
            <person name="Liang C."/>
            <person name="Lipzen A."/>
            <person name="Lutzoni F."/>
            <person name="Magnuson J."/>
            <person name="Mondo S."/>
            <person name="Nolan M."/>
            <person name="Ohm R."/>
            <person name="Pangilinan J."/>
            <person name="Park H.-J."/>
            <person name="Ramirez L."/>
            <person name="Alfaro M."/>
            <person name="Sun H."/>
            <person name="Tritt A."/>
            <person name="Yoshinaga Y."/>
            <person name="Zwiers L.-H."/>
            <person name="Turgeon B.G."/>
            <person name="Goodwin S.B."/>
            <person name="Spatafora J.W."/>
            <person name="Crous P.W."/>
            <person name="Grigoriev I.V."/>
        </authorList>
    </citation>
    <scope>NUCLEOTIDE SEQUENCE</scope>
    <source>
        <strain evidence="3">CBS 342.82</strain>
    </source>
</reference>
<dbReference type="RefSeq" id="XP_033464975.1">
    <property type="nucleotide sequence ID" value="XM_033603835.1"/>
</dbReference>
<accession>A0A6J3MJK6</accession>